<dbReference type="GO" id="GO:0016887">
    <property type="term" value="F:ATP hydrolysis activity"/>
    <property type="evidence" value="ECO:0007669"/>
    <property type="project" value="TreeGrafter"/>
</dbReference>
<name>A0A3S3VYT4_9RHOB</name>
<protein>
    <submittedName>
        <fullName evidence="13">Ligase-associated DNA damage response DEXH box helicase</fullName>
    </submittedName>
</protein>
<dbReference type="Pfam" id="PF08494">
    <property type="entry name" value="DEAD_assoc"/>
    <property type="match status" value="1"/>
</dbReference>
<dbReference type="NCBIfam" id="TIGR04121">
    <property type="entry name" value="DEXH_lig_assoc"/>
    <property type="match status" value="1"/>
</dbReference>
<keyword evidence="13" id="KW-0436">Ligase</keyword>
<dbReference type="GO" id="GO:0005524">
    <property type="term" value="F:ATP binding"/>
    <property type="evidence" value="ECO:0007669"/>
    <property type="project" value="UniProtKB-KW"/>
</dbReference>
<evidence type="ECO:0000313" key="14">
    <source>
        <dbReference type="Proteomes" id="UP000287168"/>
    </source>
</evidence>
<dbReference type="InterPro" id="IPR026362">
    <property type="entry name" value="DEXH_lig_assoc"/>
</dbReference>
<proteinExistence type="inferred from homology"/>
<comment type="similarity">
    <text evidence="9">Belongs to the Lhr helicase family. Lhr-Core subfamily.</text>
</comment>
<dbReference type="InterPro" id="IPR017170">
    <property type="entry name" value="Lhr-like"/>
</dbReference>
<evidence type="ECO:0000256" key="10">
    <source>
        <dbReference type="SAM" id="MobiDB-lite"/>
    </source>
</evidence>
<feature type="compositionally biased region" description="Gly residues" evidence="10">
    <location>
        <begin position="804"/>
        <end position="815"/>
    </location>
</feature>
<comment type="caution">
    <text evidence="13">The sequence shown here is derived from an EMBL/GenBank/DDBJ whole genome shotgun (WGS) entry which is preliminary data.</text>
</comment>
<reference evidence="13 14" key="1">
    <citation type="journal article" date="2015" name="Int. J. Syst. Evol. Microbiol.">
        <title>Gemmobacter intermedius sp. nov., isolated from a white stork (Ciconia ciconia).</title>
        <authorList>
            <person name="Kampfer P."/>
            <person name="Jerzak L."/>
            <person name="Wilharm G."/>
            <person name="Golke J."/>
            <person name="Busse H.J."/>
            <person name="Glaeser S.P."/>
        </authorList>
    </citation>
    <scope>NUCLEOTIDE SEQUENCE [LARGE SCALE GENOMIC DNA]</scope>
    <source>
        <strain evidence="13 14">119/4</strain>
    </source>
</reference>
<dbReference type="AlphaFoldDB" id="A0A3S3VYT4"/>
<keyword evidence="5" id="KW-0067">ATP-binding</keyword>
<keyword evidence="8" id="KW-0413">Isomerase</keyword>
<dbReference type="GO" id="GO:0016874">
    <property type="term" value="F:ligase activity"/>
    <property type="evidence" value="ECO:0007669"/>
    <property type="project" value="UniProtKB-KW"/>
</dbReference>
<dbReference type="SUPFAM" id="SSF52540">
    <property type="entry name" value="P-loop containing nucleoside triphosphate hydrolases"/>
    <property type="match status" value="1"/>
</dbReference>
<accession>A0A3S3VYT4</accession>
<feature type="region of interest" description="Disordered" evidence="10">
    <location>
        <begin position="788"/>
        <end position="815"/>
    </location>
</feature>
<dbReference type="Pfam" id="PF00270">
    <property type="entry name" value="DEAD"/>
    <property type="match status" value="1"/>
</dbReference>
<evidence type="ECO:0000256" key="3">
    <source>
        <dbReference type="ARBA" id="ARBA00022801"/>
    </source>
</evidence>
<dbReference type="GO" id="GO:0003677">
    <property type="term" value="F:DNA binding"/>
    <property type="evidence" value="ECO:0007669"/>
    <property type="project" value="UniProtKB-KW"/>
</dbReference>
<dbReference type="InterPro" id="IPR027417">
    <property type="entry name" value="P-loop_NTPase"/>
</dbReference>
<keyword evidence="7" id="KW-0234">DNA repair</keyword>
<organism evidence="13 14">
    <name type="scientific">Falsigemmobacter intermedius</name>
    <dbReference type="NCBI Taxonomy" id="1553448"/>
    <lineage>
        <taxon>Bacteria</taxon>
        <taxon>Pseudomonadati</taxon>
        <taxon>Pseudomonadota</taxon>
        <taxon>Alphaproteobacteria</taxon>
        <taxon>Rhodobacterales</taxon>
        <taxon>Paracoccaceae</taxon>
        <taxon>Falsigemmobacter</taxon>
    </lineage>
</organism>
<dbReference type="PANTHER" id="PTHR47962:SF3">
    <property type="entry name" value="LARGE ATP-DEPENDENT HELICASE-RELATED PROTEIN"/>
    <property type="match status" value="1"/>
</dbReference>
<dbReference type="PROSITE" id="PS51194">
    <property type="entry name" value="HELICASE_CTER"/>
    <property type="match status" value="1"/>
</dbReference>
<keyword evidence="2" id="KW-0227">DNA damage</keyword>
<keyword evidence="4" id="KW-0347">Helicase</keyword>
<keyword evidence="6" id="KW-0238">DNA-binding</keyword>
<evidence type="ECO:0000256" key="4">
    <source>
        <dbReference type="ARBA" id="ARBA00022806"/>
    </source>
</evidence>
<dbReference type="InterPro" id="IPR013701">
    <property type="entry name" value="Lhr-like_DEAD/DEAH_assoc"/>
</dbReference>
<dbReference type="InterPro" id="IPR001650">
    <property type="entry name" value="Helicase_C-like"/>
</dbReference>
<dbReference type="SMART" id="SM00490">
    <property type="entry name" value="HELICc"/>
    <property type="match status" value="1"/>
</dbReference>
<evidence type="ECO:0000256" key="5">
    <source>
        <dbReference type="ARBA" id="ARBA00022840"/>
    </source>
</evidence>
<dbReference type="Proteomes" id="UP000287168">
    <property type="component" value="Unassembled WGS sequence"/>
</dbReference>
<dbReference type="SMART" id="SM00487">
    <property type="entry name" value="DEXDc"/>
    <property type="match status" value="1"/>
</dbReference>
<feature type="domain" description="Helicase C-terminal" evidence="12">
    <location>
        <begin position="232"/>
        <end position="380"/>
    </location>
</feature>
<dbReference type="Pfam" id="PF00271">
    <property type="entry name" value="Helicase_C"/>
    <property type="match status" value="1"/>
</dbReference>
<feature type="domain" description="Helicase ATP-binding" evidence="11">
    <location>
        <begin position="24"/>
        <end position="202"/>
    </location>
</feature>
<evidence type="ECO:0000256" key="1">
    <source>
        <dbReference type="ARBA" id="ARBA00022741"/>
    </source>
</evidence>
<dbReference type="RefSeq" id="WP_128486472.1">
    <property type="nucleotide sequence ID" value="NZ_JBHLXB010000026.1"/>
</dbReference>
<dbReference type="InterPro" id="IPR011545">
    <property type="entry name" value="DEAD/DEAH_box_helicase_dom"/>
</dbReference>
<keyword evidence="14" id="KW-1185">Reference proteome</keyword>
<evidence type="ECO:0000256" key="6">
    <source>
        <dbReference type="ARBA" id="ARBA00023125"/>
    </source>
</evidence>
<dbReference type="Pfam" id="PF19306">
    <property type="entry name" value="WHD_Lhr"/>
    <property type="match status" value="1"/>
</dbReference>
<gene>
    <name evidence="13" type="ORF">EP867_01690</name>
</gene>
<evidence type="ECO:0000256" key="7">
    <source>
        <dbReference type="ARBA" id="ARBA00023204"/>
    </source>
</evidence>
<dbReference type="OrthoDB" id="9815222at2"/>
<sequence length="815" mass="87914">MSALPPRFQAWFEARGWQPHPHQIALLQAKGDSLLIAPTGGGKTLAGFLPTLIELAESDFKGLHTIYVSPLKALTADIARNLASPIAEIGLRIRVEDRTGDTPASKRSRQRVDPPQILLTTPESLALMLSWPQAAKIFAGLRRVLLDELHTMEESRRGDLLMLGLARLRSLSPGLQVTGLSATVDDPERLAAYMGGAEVLRAGGGLAPDLGLLPTTAPPPWAGAGGRYAAADVIRAVSEAKSTLIFHHSRAQAELFFQALWLANSEGLPIALHHGSLSREARGKVEAAMATGALRAVVATSSLDLGIDWGDVDLVIQVGSPRKIRQLVQRIGRSNHRYDSPSKARLLPVNRFDVIECLAAIEAVRSGDLDGPEHHPGAPEVLCQHILNTACAGPFAADALFAEVRSAGPYGALSRAEFDDCLQFAATGGYALKAYDRWQRLMERDGLWRLRDPRAARVIRMNIGTIVQREMVRVRRRGGGEGGLIGEIEERFAATLRPGDSFLLGGQVLRVDRFKELTLEVTPRPKGEPKIPAFNGDAPGASPELSARVARLVRAGGTGLPAPVQDWLALQAERSRLPREGRLLCEIFPHQGAHNLALYPFAGKRAHQTLGLILSHHMELAGLAPLGFIATDHALLIRSALPVTDPDALFDPAAAAEGFEDWRAGTSLLKRVFRDVATVAGLLHRQLPGARKTGRQASFSSDIIFEVLRRHEPDHLLLRATEAELRHSLLDLDRLGDLAQSLPQLDPVFTDRVTPLAAPLLLEMGRVRLAGAGQERAAARMAEALMDQSGLSSLREPEPAPLNPGGGALGPGIAR</sequence>
<evidence type="ECO:0000256" key="9">
    <source>
        <dbReference type="ARBA" id="ARBA00093467"/>
    </source>
</evidence>
<dbReference type="PROSITE" id="PS51192">
    <property type="entry name" value="HELICASE_ATP_BIND_1"/>
    <property type="match status" value="1"/>
</dbReference>
<keyword evidence="3" id="KW-0378">Hydrolase</keyword>
<dbReference type="PIRSF" id="PIRSF037307">
    <property type="entry name" value="Lhr-like_helic_prd"/>
    <property type="match status" value="1"/>
</dbReference>
<dbReference type="PANTHER" id="PTHR47962">
    <property type="entry name" value="ATP-DEPENDENT HELICASE LHR-RELATED-RELATED"/>
    <property type="match status" value="1"/>
</dbReference>
<dbReference type="InterPro" id="IPR014001">
    <property type="entry name" value="Helicase_ATP-bd"/>
</dbReference>
<dbReference type="InterPro" id="IPR052511">
    <property type="entry name" value="ATP-dep_Helicase"/>
</dbReference>
<dbReference type="EMBL" id="SBLC01000002">
    <property type="protein sequence ID" value="RWY44672.1"/>
    <property type="molecule type" value="Genomic_DNA"/>
</dbReference>
<evidence type="ECO:0000259" key="12">
    <source>
        <dbReference type="PROSITE" id="PS51194"/>
    </source>
</evidence>
<dbReference type="GO" id="GO:0006281">
    <property type="term" value="P:DNA repair"/>
    <property type="evidence" value="ECO:0007669"/>
    <property type="project" value="UniProtKB-KW"/>
</dbReference>
<dbReference type="InterPro" id="IPR045628">
    <property type="entry name" value="Lhr_WH_dom"/>
</dbReference>
<evidence type="ECO:0000256" key="2">
    <source>
        <dbReference type="ARBA" id="ARBA00022763"/>
    </source>
</evidence>
<evidence type="ECO:0000256" key="8">
    <source>
        <dbReference type="ARBA" id="ARBA00023235"/>
    </source>
</evidence>
<evidence type="ECO:0000313" key="13">
    <source>
        <dbReference type="EMBL" id="RWY44672.1"/>
    </source>
</evidence>
<keyword evidence="1" id="KW-0547">Nucleotide-binding</keyword>
<dbReference type="Gene3D" id="3.40.50.300">
    <property type="entry name" value="P-loop containing nucleotide triphosphate hydrolases"/>
    <property type="match status" value="2"/>
</dbReference>
<dbReference type="GO" id="GO:0004386">
    <property type="term" value="F:helicase activity"/>
    <property type="evidence" value="ECO:0007669"/>
    <property type="project" value="UniProtKB-KW"/>
</dbReference>
<evidence type="ECO:0000259" key="11">
    <source>
        <dbReference type="PROSITE" id="PS51192"/>
    </source>
</evidence>